<dbReference type="EMBL" id="LDPZ01000049">
    <property type="protein sequence ID" value="KTQ86448.1"/>
    <property type="molecule type" value="Genomic_DNA"/>
</dbReference>
<protein>
    <recommendedName>
        <fullName evidence="1">PIN domain-containing protein</fullName>
    </recommendedName>
</protein>
<dbReference type="InterPro" id="IPR029060">
    <property type="entry name" value="PIN-like_dom_sf"/>
</dbReference>
<evidence type="ECO:0000313" key="3">
    <source>
        <dbReference type="Proteomes" id="UP000078272"/>
    </source>
</evidence>
<dbReference type="Pfam" id="PF01850">
    <property type="entry name" value="PIN"/>
    <property type="match status" value="1"/>
</dbReference>
<reference evidence="2 3" key="1">
    <citation type="journal article" date="2016" name="Front. Microbiol.">
        <title>Genomic Resource of Rice Seed Associated Bacteria.</title>
        <authorList>
            <person name="Midha S."/>
            <person name="Bansal K."/>
            <person name="Sharma S."/>
            <person name="Kumar N."/>
            <person name="Patil P.P."/>
            <person name="Chaudhry V."/>
            <person name="Patil P.B."/>
        </authorList>
    </citation>
    <scope>NUCLEOTIDE SEQUENCE [LARGE SCALE GENOMIC DNA]</scope>
    <source>
        <strain evidence="2 3">NS226</strain>
    </source>
</reference>
<accession>A0A175R4U7</accession>
<dbReference type="OrthoDB" id="286092at2"/>
<dbReference type="InterPro" id="IPR002716">
    <property type="entry name" value="PIN_dom"/>
</dbReference>
<dbReference type="STRING" id="401562.NS365_22690"/>
<sequence length="130" mass="13979">MTVCVIDTSAILAYAFAEKGATKVERWIDEGAAVSTLTIQEAISKLCQTGMSVEEAEQLVRDLGLVVHPLDFDLAVRAGGMFALTKPFGLSHGDRACLALGQKLAVTVVTADKAWSKVARDLGLRVEQFR</sequence>
<comment type="caution">
    <text evidence="2">The sequence shown here is derived from an EMBL/GenBank/DDBJ whole genome shotgun (WGS) entry which is preliminary data.</text>
</comment>
<gene>
    <name evidence="2" type="ORF">NS226_17865</name>
</gene>
<evidence type="ECO:0000313" key="2">
    <source>
        <dbReference type="EMBL" id="KTQ86448.1"/>
    </source>
</evidence>
<dbReference type="Gene3D" id="3.40.50.1010">
    <property type="entry name" value="5'-nuclease"/>
    <property type="match status" value="1"/>
</dbReference>
<name>A0A175R4U7_9HYPH</name>
<dbReference type="Proteomes" id="UP000078272">
    <property type="component" value="Unassembled WGS sequence"/>
</dbReference>
<organism evidence="2 3">
    <name type="scientific">Aureimonas ureilytica</name>
    <dbReference type="NCBI Taxonomy" id="401562"/>
    <lineage>
        <taxon>Bacteria</taxon>
        <taxon>Pseudomonadati</taxon>
        <taxon>Pseudomonadota</taxon>
        <taxon>Alphaproteobacteria</taxon>
        <taxon>Hyphomicrobiales</taxon>
        <taxon>Aurantimonadaceae</taxon>
        <taxon>Aureimonas</taxon>
    </lineage>
</organism>
<dbReference type="SUPFAM" id="SSF88723">
    <property type="entry name" value="PIN domain-like"/>
    <property type="match status" value="1"/>
</dbReference>
<dbReference type="PATRIC" id="fig|401562.3.peg.3513"/>
<feature type="domain" description="PIN" evidence="1">
    <location>
        <begin position="5"/>
        <end position="120"/>
    </location>
</feature>
<evidence type="ECO:0000259" key="1">
    <source>
        <dbReference type="Pfam" id="PF01850"/>
    </source>
</evidence>
<dbReference type="AlphaFoldDB" id="A0A175R4U7"/>
<dbReference type="CDD" id="cd18682">
    <property type="entry name" value="PIN_VapC-like"/>
    <property type="match status" value="1"/>
</dbReference>
<proteinExistence type="predicted"/>